<proteinExistence type="inferred from homology"/>
<dbReference type="GO" id="GO:0005874">
    <property type="term" value="C:microtubule"/>
    <property type="evidence" value="ECO:0007669"/>
    <property type="project" value="UniProtKB-KW"/>
</dbReference>
<keyword evidence="4" id="KW-0342">GTP-binding</keyword>
<evidence type="ECO:0000256" key="1">
    <source>
        <dbReference type="ARBA" id="ARBA00009636"/>
    </source>
</evidence>
<dbReference type="AlphaFoldDB" id="A0A1D3D2Q0"/>
<protein>
    <submittedName>
        <fullName evidence="6">Tubulin gamma related protein</fullName>
    </submittedName>
</protein>
<organism evidence="6 7">
    <name type="scientific">Cyclospora cayetanensis</name>
    <dbReference type="NCBI Taxonomy" id="88456"/>
    <lineage>
        <taxon>Eukaryota</taxon>
        <taxon>Sar</taxon>
        <taxon>Alveolata</taxon>
        <taxon>Apicomplexa</taxon>
        <taxon>Conoidasida</taxon>
        <taxon>Coccidia</taxon>
        <taxon>Eucoccidiorida</taxon>
        <taxon>Eimeriorina</taxon>
        <taxon>Eimeriidae</taxon>
        <taxon>Cyclospora</taxon>
    </lineage>
</organism>
<keyword evidence="3" id="KW-0547">Nucleotide-binding</keyword>
<dbReference type="Gene3D" id="3.40.50.1440">
    <property type="entry name" value="Tubulin/FtsZ, GTPase domain"/>
    <property type="match status" value="1"/>
</dbReference>
<dbReference type="InterPro" id="IPR003008">
    <property type="entry name" value="Tubulin_FtsZ_GTPase"/>
</dbReference>
<dbReference type="VEuPathDB" id="ToxoDB:LOC34621030"/>
<sequence length="387" mass="42254">MSTLVMMVGGCGNYLGNELFAAIYAELQRASSTGFSKSIECLGRRFFSESSLKGGDKVLYARSLLIDMEAKAVQNCLVCHPPLSSSKSTDLGYSGRTLYRESVPGSTMDWCWKPECAFWQQGGCGNNWAIGHELQGPSNHDTLESLITSLAEDADAINSVLILHSVAARHCPLRDVVADVAAHPAFKLLTCRYLPQNFSAESSSSGLAPYTFRSLLCRLQRMFKRADSLDFYAPPSPAFSCRSRQSHYAEVRQQNQSSSFNEGNAEDAQPNIAVAARLCLRGPKSKSFDGNPVDDCNIALWPYALGPIKVSSHPFPALGEPCSASLTTSCCTPLPALRSTLEMSRDLLHAGAFVHHYEQFGVGAEELRFALEQMEEIIAAYAAIRRA</sequence>
<gene>
    <name evidence="6" type="ORF">cyc_04504</name>
</gene>
<dbReference type="SUPFAM" id="SSF52490">
    <property type="entry name" value="Tubulin nucleotide-binding domain-like"/>
    <property type="match status" value="1"/>
</dbReference>
<dbReference type="GO" id="GO:0005525">
    <property type="term" value="F:GTP binding"/>
    <property type="evidence" value="ECO:0007669"/>
    <property type="project" value="UniProtKB-KW"/>
</dbReference>
<dbReference type="PANTHER" id="PTHR11588">
    <property type="entry name" value="TUBULIN"/>
    <property type="match status" value="1"/>
</dbReference>
<dbReference type="Pfam" id="PF00091">
    <property type="entry name" value="Tubulin"/>
    <property type="match status" value="1"/>
</dbReference>
<dbReference type="InterPro" id="IPR008280">
    <property type="entry name" value="Tub_FtsZ_C"/>
</dbReference>
<evidence type="ECO:0000256" key="3">
    <source>
        <dbReference type="ARBA" id="ARBA00022741"/>
    </source>
</evidence>
<evidence type="ECO:0000259" key="5">
    <source>
        <dbReference type="Pfam" id="PF00091"/>
    </source>
</evidence>
<comment type="caution">
    <text evidence="6">The sequence shown here is derived from an EMBL/GenBank/DDBJ whole genome shotgun (WGS) entry which is preliminary data.</text>
</comment>
<dbReference type="InterPro" id="IPR000217">
    <property type="entry name" value="Tubulin"/>
</dbReference>
<dbReference type="VEuPathDB" id="ToxoDB:cyc_04504"/>
<evidence type="ECO:0000256" key="2">
    <source>
        <dbReference type="ARBA" id="ARBA00022701"/>
    </source>
</evidence>
<name>A0A1D3D2Q0_9EIME</name>
<dbReference type="InterPro" id="IPR036525">
    <property type="entry name" value="Tubulin/FtsZ_GTPase_sf"/>
</dbReference>
<dbReference type="GO" id="GO:0007017">
    <property type="term" value="P:microtubule-based process"/>
    <property type="evidence" value="ECO:0007669"/>
    <property type="project" value="InterPro"/>
</dbReference>
<evidence type="ECO:0000313" key="7">
    <source>
        <dbReference type="Proteomes" id="UP000095192"/>
    </source>
</evidence>
<keyword evidence="7" id="KW-1185">Reference proteome</keyword>
<feature type="domain" description="Tubulin/FtsZ GTPase" evidence="5">
    <location>
        <begin position="4"/>
        <end position="167"/>
    </location>
</feature>
<evidence type="ECO:0000256" key="4">
    <source>
        <dbReference type="ARBA" id="ARBA00023134"/>
    </source>
</evidence>
<dbReference type="InParanoid" id="A0A1D3D2Q0"/>
<dbReference type="Proteomes" id="UP000095192">
    <property type="component" value="Unassembled WGS sequence"/>
</dbReference>
<reference evidence="6 7" key="1">
    <citation type="journal article" date="2016" name="BMC Genomics">
        <title>Comparative genomics reveals Cyclospora cayetanensis possesses coccidia-like metabolism and invasion components but unique surface antigens.</title>
        <authorList>
            <person name="Liu S."/>
            <person name="Wang L."/>
            <person name="Zheng H."/>
            <person name="Xu Z."/>
            <person name="Roellig D.M."/>
            <person name="Li N."/>
            <person name="Frace M.A."/>
            <person name="Tang K."/>
            <person name="Arrowood M.J."/>
            <person name="Moss D.M."/>
            <person name="Zhang L."/>
            <person name="Feng Y."/>
            <person name="Xiao L."/>
        </authorList>
    </citation>
    <scope>NUCLEOTIDE SEQUENCE [LARGE SCALE GENOMIC DNA]</scope>
    <source>
        <strain evidence="6 7">CHN_HEN01</strain>
    </source>
</reference>
<dbReference type="EMBL" id="JROU02000997">
    <property type="protein sequence ID" value="OEH77726.1"/>
    <property type="molecule type" value="Genomic_DNA"/>
</dbReference>
<accession>A0A1D3D2Q0</accession>
<dbReference type="SUPFAM" id="SSF55307">
    <property type="entry name" value="Tubulin C-terminal domain-like"/>
    <property type="match status" value="1"/>
</dbReference>
<keyword evidence="2" id="KW-0493">Microtubule</keyword>
<comment type="similarity">
    <text evidence="1">Belongs to the tubulin family.</text>
</comment>
<evidence type="ECO:0000313" key="6">
    <source>
        <dbReference type="EMBL" id="OEH77726.1"/>
    </source>
</evidence>